<accession>A0A1V0RRR0</accession>
<dbReference type="EMBL" id="CP020474">
    <property type="protein sequence ID" value="ARE84386.1"/>
    <property type="molecule type" value="Genomic_DNA"/>
</dbReference>
<protein>
    <submittedName>
        <fullName evidence="1">Uncharacterized protein</fullName>
    </submittedName>
</protein>
<dbReference type="AlphaFoldDB" id="A0A1V0RRR0"/>
<name>A0A1V0RRR0_9RHOB</name>
<dbReference type="KEGG" id="rmm:ROSMUCSMR3_02919"/>
<dbReference type="RefSeq" id="WP_081507759.1">
    <property type="nucleotide sequence ID" value="NZ_CP020474.1"/>
</dbReference>
<evidence type="ECO:0000313" key="1">
    <source>
        <dbReference type="EMBL" id="ARE84386.1"/>
    </source>
</evidence>
<keyword evidence="2" id="KW-1185">Reference proteome</keyword>
<dbReference type="Proteomes" id="UP000192273">
    <property type="component" value="Chromosome"/>
</dbReference>
<gene>
    <name evidence="1" type="ORF">ROSMUCSMR3_02919</name>
</gene>
<evidence type="ECO:0000313" key="2">
    <source>
        <dbReference type="Proteomes" id="UP000192273"/>
    </source>
</evidence>
<organism evidence="1 2">
    <name type="scientific">Roseovarius mucosus</name>
    <dbReference type="NCBI Taxonomy" id="215743"/>
    <lineage>
        <taxon>Bacteria</taxon>
        <taxon>Pseudomonadati</taxon>
        <taxon>Pseudomonadota</taxon>
        <taxon>Alphaproteobacteria</taxon>
        <taxon>Rhodobacterales</taxon>
        <taxon>Roseobacteraceae</taxon>
        <taxon>Roseovarius</taxon>
    </lineage>
</organism>
<reference evidence="1 2" key="1">
    <citation type="submission" date="2017-03" db="EMBL/GenBank/DDBJ databases">
        <title>Genome Sequence of Roseovarius mucosus strain SMR3 Isolated from a culture of the Diatom Skeletonema marinoi.</title>
        <authorList>
            <person name="Topel M."/>
            <person name="Pinder M."/>
            <person name="Johansson O.N."/>
            <person name="Kourtchenko O."/>
            <person name="Godhe A."/>
            <person name="Clarke A.K."/>
        </authorList>
    </citation>
    <scope>NUCLEOTIDE SEQUENCE [LARGE SCALE GENOMIC DNA]</scope>
    <source>
        <strain evidence="1 2">SMR3</strain>
    </source>
</reference>
<dbReference type="OrthoDB" id="10020238at2"/>
<sequence>MTLSLELYYEPEASDLEEELGLEEGIPLSPYHSQYVDYSIENEFFNKYKATPEYEHDGDISEKEDEQEYISEFESEENLKDFDKEFLKICAEETDEEISYQIEQAKLRRLLGEHEKLQKIYGRYKSGASKDKLPSYHALVCRNQENKLFLQSPEQWITSGMSSSFRVEYPLAASLLDMSAKGIRLQSLKMMHLIYATAYHSRTQEIKISKNAIKQFFNTKLHKLKPVFVPDLLEKDVVIAATGVKNGSKPQTVRILESYSEDYNYLTFKLSKPVFEQMMNPGFYAFTDLLNVSRMTSVLSLGLLPYIMLKERSSSTAFTMTKNRAAVLMQACNVGEKIFNSKINECFNKALKALSECDYFEAKADINGFSKKSDSLRVLIRPLQSFYTYKRIAKETIKNASFQPVSSEYHVPGRKMRGILIDAGLKSQADSLDIIDNLNKNLIDFIYKNKISSGEQLSDLFGIFADNIIMNRRPPIMGDGYLKPAQEYFDNLLSIENEKKAGTAIDPMEIIYPRYTQRNL</sequence>
<proteinExistence type="predicted"/>